<feature type="transmembrane region" description="Helical" evidence="7">
    <location>
        <begin position="355"/>
        <end position="377"/>
    </location>
</feature>
<dbReference type="InterPro" id="IPR050558">
    <property type="entry name" value="PTS_Sugar-Specific_Components"/>
</dbReference>
<keyword evidence="5" id="KW-0418">Kinase</keyword>
<dbReference type="InterPro" id="IPR018113">
    <property type="entry name" value="PTrfase_EIIB_Cys"/>
</dbReference>
<dbReference type="PATRIC" id="fig|1276221.3.peg.146"/>
<dbReference type="GO" id="GO:0015771">
    <property type="term" value="P:trehalose transport"/>
    <property type="evidence" value="ECO:0007669"/>
    <property type="project" value="TreeGrafter"/>
</dbReference>
<dbReference type="eggNOG" id="COG1263">
    <property type="taxonomic scope" value="Bacteria"/>
</dbReference>
<dbReference type="GO" id="GO:0008982">
    <property type="term" value="F:protein-N(PI)-phosphohistidine-sugar phosphotransferase activity"/>
    <property type="evidence" value="ECO:0007669"/>
    <property type="project" value="InterPro"/>
</dbReference>
<evidence type="ECO:0000313" key="9">
    <source>
        <dbReference type="EMBL" id="AGR41853.1"/>
    </source>
</evidence>
<dbReference type="GO" id="GO:0009401">
    <property type="term" value="P:phosphoenolpyruvate-dependent sugar phosphotransferase system"/>
    <property type="evidence" value="ECO:0007669"/>
    <property type="project" value="UniProtKB-KW"/>
</dbReference>
<feature type="domain" description="PTS EIIB type-1" evidence="8">
    <location>
        <begin position="13"/>
        <end position="95"/>
    </location>
</feature>
<dbReference type="InParanoid" id="S5MDQ8"/>
<dbReference type="RefSeq" id="WP_020836086.1">
    <property type="nucleotide sequence ID" value="NC_021833.1"/>
</dbReference>
<evidence type="ECO:0000256" key="7">
    <source>
        <dbReference type="SAM" id="Phobius"/>
    </source>
</evidence>
<keyword evidence="7" id="KW-1133">Transmembrane helix</keyword>
<dbReference type="Pfam" id="PF00367">
    <property type="entry name" value="PTS_EIIB"/>
    <property type="match status" value="1"/>
</dbReference>
<dbReference type="OrthoDB" id="9769191at2"/>
<dbReference type="Proteomes" id="UP000014983">
    <property type="component" value="Chromosome"/>
</dbReference>
<evidence type="ECO:0000259" key="8">
    <source>
        <dbReference type="PROSITE" id="PS51098"/>
    </source>
</evidence>
<protein>
    <submittedName>
        <fullName evidence="9">PTS system trehalose-specific IIBC component</fullName>
    </submittedName>
</protein>
<reference evidence="9 10" key="1">
    <citation type="journal article" date="2013" name="Genome Biol. Evol.">
        <title>Comparison of metabolic capacities and inference of gene content evolution in mosquito-associated Spiroplasma diminutum and S. taiwanense.</title>
        <authorList>
            <person name="Lo W.S."/>
            <person name="Ku C."/>
            <person name="Chen L.L."/>
            <person name="Chang T.H."/>
            <person name="Kuo C.H."/>
        </authorList>
    </citation>
    <scope>NUCLEOTIDE SEQUENCE [LARGE SCALE GENOMIC DNA]</scope>
    <source>
        <strain evidence="9">CUAS-1</strain>
    </source>
</reference>
<evidence type="ECO:0000256" key="3">
    <source>
        <dbReference type="ARBA" id="ARBA00022679"/>
    </source>
</evidence>
<gene>
    <name evidence="9" type="primary">treB</name>
    <name evidence="9" type="ORF">SDIMI_v3c01490</name>
</gene>
<feature type="active site" description="Phosphocysteine intermediate; for EIIB activity" evidence="6">
    <location>
        <position position="35"/>
    </location>
</feature>
<dbReference type="STRING" id="1276221.SDIMI_v3c01490"/>
<dbReference type="SUPFAM" id="SSF55604">
    <property type="entry name" value="Glucose permease domain IIB"/>
    <property type="match status" value="1"/>
</dbReference>
<keyword evidence="2" id="KW-0762">Sugar transport</keyword>
<accession>S5MDQ8</accession>
<evidence type="ECO:0000256" key="1">
    <source>
        <dbReference type="ARBA" id="ARBA00022448"/>
    </source>
</evidence>
<dbReference type="GO" id="GO:0016301">
    <property type="term" value="F:kinase activity"/>
    <property type="evidence" value="ECO:0007669"/>
    <property type="project" value="UniProtKB-KW"/>
</dbReference>
<keyword evidence="3" id="KW-0808">Transferase</keyword>
<evidence type="ECO:0000256" key="6">
    <source>
        <dbReference type="PROSITE-ProRule" id="PRU00421"/>
    </source>
</evidence>
<proteinExistence type="predicted"/>
<feature type="transmembrane region" description="Helical" evidence="7">
    <location>
        <begin position="275"/>
        <end position="303"/>
    </location>
</feature>
<dbReference type="EMBL" id="CP005076">
    <property type="protein sequence ID" value="AGR41853.1"/>
    <property type="molecule type" value="Genomic_DNA"/>
</dbReference>
<keyword evidence="7" id="KW-0472">Membrane</keyword>
<sequence>MGIIKKSNQSKYYQDCRVLRESVGGIKNIDSINRCSTRIRIKLNDISKFNPNKLEESTIFKKYIIKDNIVQFLVSGEIEQITIDFIKSLKISYDSIPNDFDINVTKKDGTFKKLTDGIAIIMKPIIPLLITLAIVSTFSNMFNGIDFGSGTLADTSTFTKIVGNMLQMLQEALNLAFSILIPWSIFKLLKGSQAIGISLGVVLCFSQLENITVIMKDSSAIFQWPFSFLGEGKTGYPWKISFEGQILPLVGISFFAVYLERIFTKKNIPVFKEMIAIPMITIISFFVAILIIAPIGVIVTYGINQGMLWATTHYIAKFIFNPLFAITLPWMVVTGFIQIFVVVNMQQATTFGGTTIMPMFTQLNIAVATSVLATSIINWNNKELRSVSIPAYSLAYISGSTEPALFGVGLRFLYPTIAASIGAVFGVIITTFSGIACTLGNASLLVFLSITMKADVLEKLNINPISGGPYLWMAIAIVGTFIVTFLSTMILSRIKYFKNINDTVLERDFGGQINEVK</sequence>
<dbReference type="GO" id="GO:0090589">
    <property type="term" value="F:protein-phosphocysteine-trehalose phosphotransferase system transporter activity"/>
    <property type="evidence" value="ECO:0007669"/>
    <property type="project" value="TreeGrafter"/>
</dbReference>
<dbReference type="InterPro" id="IPR001996">
    <property type="entry name" value="PTS_IIB_1"/>
</dbReference>
<dbReference type="AlphaFoldDB" id="S5MDQ8"/>
<keyword evidence="7" id="KW-0812">Transmembrane</keyword>
<dbReference type="HOGENOM" id="CLU_012312_2_0_14"/>
<dbReference type="PANTHER" id="PTHR30175">
    <property type="entry name" value="PHOSPHOTRANSFERASE SYSTEM TRANSPORT PROTEIN"/>
    <property type="match status" value="1"/>
</dbReference>
<feature type="transmembrane region" description="Helical" evidence="7">
    <location>
        <begin position="323"/>
        <end position="343"/>
    </location>
</feature>
<feature type="transmembrane region" description="Helical" evidence="7">
    <location>
        <begin position="125"/>
        <end position="145"/>
    </location>
</feature>
<evidence type="ECO:0000256" key="2">
    <source>
        <dbReference type="ARBA" id="ARBA00022597"/>
    </source>
</evidence>
<dbReference type="InterPro" id="IPR036878">
    <property type="entry name" value="Glu_permease_IIB"/>
</dbReference>
<feature type="transmembrane region" description="Helical" evidence="7">
    <location>
        <begin position="470"/>
        <end position="491"/>
    </location>
</feature>
<feature type="transmembrane region" description="Helical" evidence="7">
    <location>
        <begin position="421"/>
        <end position="450"/>
    </location>
</feature>
<dbReference type="PANTHER" id="PTHR30175:SF1">
    <property type="entry name" value="PTS SYSTEM ARBUTIN-, CELLOBIOSE-, AND SALICIN-SPECIFIC EIIBC COMPONENT-RELATED"/>
    <property type="match status" value="1"/>
</dbReference>
<feature type="transmembrane region" description="Helical" evidence="7">
    <location>
        <begin position="389"/>
        <end position="414"/>
    </location>
</feature>
<organism evidence="9 10">
    <name type="scientific">Spiroplasma diminutum CUAS-1</name>
    <dbReference type="NCBI Taxonomy" id="1276221"/>
    <lineage>
        <taxon>Bacteria</taxon>
        <taxon>Bacillati</taxon>
        <taxon>Mycoplasmatota</taxon>
        <taxon>Mollicutes</taxon>
        <taxon>Entomoplasmatales</taxon>
        <taxon>Spiroplasmataceae</taxon>
        <taxon>Spiroplasma</taxon>
    </lineage>
</organism>
<dbReference type="eggNOG" id="COG1264">
    <property type="taxonomic scope" value="Bacteria"/>
</dbReference>
<evidence type="ECO:0000256" key="4">
    <source>
        <dbReference type="ARBA" id="ARBA00022683"/>
    </source>
</evidence>
<keyword evidence="1" id="KW-0813">Transport</keyword>
<dbReference type="GO" id="GO:0005886">
    <property type="term" value="C:plasma membrane"/>
    <property type="evidence" value="ECO:0007669"/>
    <property type="project" value="TreeGrafter"/>
</dbReference>
<name>S5MDQ8_9MOLU</name>
<keyword evidence="4" id="KW-0598">Phosphotransferase system</keyword>
<feature type="transmembrane region" description="Helical" evidence="7">
    <location>
        <begin position="246"/>
        <end position="263"/>
    </location>
</feature>
<dbReference type="PROSITE" id="PS01035">
    <property type="entry name" value="PTS_EIIB_TYPE_1_CYS"/>
    <property type="match status" value="1"/>
</dbReference>
<dbReference type="Gene3D" id="3.30.1360.60">
    <property type="entry name" value="Glucose permease domain IIB"/>
    <property type="match status" value="1"/>
</dbReference>
<keyword evidence="10" id="KW-1185">Reference proteome</keyword>
<evidence type="ECO:0000256" key="5">
    <source>
        <dbReference type="ARBA" id="ARBA00022777"/>
    </source>
</evidence>
<evidence type="ECO:0000313" key="10">
    <source>
        <dbReference type="Proteomes" id="UP000014983"/>
    </source>
</evidence>
<dbReference type="PROSITE" id="PS51098">
    <property type="entry name" value="PTS_EIIB_TYPE_1"/>
    <property type="match status" value="1"/>
</dbReference>
<dbReference type="KEGG" id="sdi:SDIMI_v3c01490"/>